<dbReference type="Proteomes" id="UP000748531">
    <property type="component" value="Unassembled WGS sequence"/>
</dbReference>
<dbReference type="Gene3D" id="1.25.40.20">
    <property type="entry name" value="Ankyrin repeat-containing domain"/>
    <property type="match status" value="1"/>
</dbReference>
<gene>
    <name evidence="1" type="ORF">PHET_10574</name>
</gene>
<dbReference type="EMBL" id="LUCH01007666">
    <property type="protein sequence ID" value="KAF5396648.1"/>
    <property type="molecule type" value="Genomic_DNA"/>
</dbReference>
<dbReference type="SUPFAM" id="SSF140860">
    <property type="entry name" value="Pseudo ankyrin repeat-like"/>
    <property type="match status" value="1"/>
</dbReference>
<dbReference type="Pfam" id="PF13637">
    <property type="entry name" value="Ank_4"/>
    <property type="match status" value="1"/>
</dbReference>
<evidence type="ECO:0000313" key="2">
    <source>
        <dbReference type="Proteomes" id="UP000748531"/>
    </source>
</evidence>
<proteinExistence type="predicted"/>
<organism evidence="1 2">
    <name type="scientific">Paragonimus heterotremus</name>
    <dbReference type="NCBI Taxonomy" id="100268"/>
    <lineage>
        <taxon>Eukaryota</taxon>
        <taxon>Metazoa</taxon>
        <taxon>Spiralia</taxon>
        <taxon>Lophotrochozoa</taxon>
        <taxon>Platyhelminthes</taxon>
        <taxon>Trematoda</taxon>
        <taxon>Digenea</taxon>
        <taxon>Plagiorchiida</taxon>
        <taxon>Troglotremata</taxon>
        <taxon>Troglotrematidae</taxon>
        <taxon>Paragonimus</taxon>
    </lineage>
</organism>
<protein>
    <submittedName>
        <fullName evidence="1">Uncharacterized protein</fullName>
    </submittedName>
</protein>
<name>A0A8J4SGA6_9TREM</name>
<accession>A0A8J4SGA6</accession>
<dbReference type="InterPro" id="IPR036770">
    <property type="entry name" value="Ankyrin_rpt-contain_sf"/>
</dbReference>
<evidence type="ECO:0000313" key="1">
    <source>
        <dbReference type="EMBL" id="KAF5396648.1"/>
    </source>
</evidence>
<reference evidence="1" key="1">
    <citation type="submission" date="2019-05" db="EMBL/GenBank/DDBJ databases">
        <title>Annotation for the trematode Paragonimus heterotremus.</title>
        <authorList>
            <person name="Choi Y.-J."/>
        </authorList>
    </citation>
    <scope>NUCLEOTIDE SEQUENCE</scope>
    <source>
        <strain evidence="1">LC</strain>
    </source>
</reference>
<keyword evidence="2" id="KW-1185">Reference proteome</keyword>
<comment type="caution">
    <text evidence="1">The sequence shown here is derived from an EMBL/GenBank/DDBJ whole genome shotgun (WGS) entry which is preliminary data.</text>
</comment>
<dbReference type="InterPro" id="IPR002110">
    <property type="entry name" value="Ankyrin_rpt"/>
</dbReference>
<sequence length="401" mass="45041">MNVYIRNFDDLILTSESIIQNSFDTLVNDILYRICPSDLCLQQLLLEESDPSDGDTIKMAEPLKLPKLKADTNLTVRESIAALSKKSLAKDIPNPQTRCLILIQRHVSPLCVVNNSSLYSKYMQLLREWASIPECCAAFMQFLLSVSNSTLVIERLARIRRFLFTDISQYITDLSEYGEDEHFRAKFSKCIMLFLLPELTNGHFKPLIEVKRCATAINHFDIHPALMYYVSSFWDEDSSILCKILIAPLFKSLSGEFVNSIDYNNLCIYRPDTQSSSENKAIKTSLMLRAFGLLYCAYDLLKLFTESLEAVSGGYTIPHLHASSVGKNDVRGVSASLCAFHCVRKGYLSVLKYLIEAGKIRPATCIDTDGRNLLIAAVSAGQVEVTKYLITEPCASADRFG</sequence>
<dbReference type="OrthoDB" id="6242531at2759"/>
<dbReference type="AlphaFoldDB" id="A0A8J4SGA6"/>